<dbReference type="OrthoDB" id="8278137at2"/>
<comment type="caution">
    <text evidence="1">The sequence shown here is derived from an EMBL/GenBank/DDBJ whole genome shotgun (WGS) entry which is preliminary data.</text>
</comment>
<accession>A0A370KTM5</accession>
<name>A0A370KTM5_9HYPH</name>
<gene>
    <name evidence="1" type="ORF">B5K06_05485</name>
</gene>
<evidence type="ECO:0000313" key="1">
    <source>
        <dbReference type="EMBL" id="RDJ14353.1"/>
    </source>
</evidence>
<dbReference type="Proteomes" id="UP000254939">
    <property type="component" value="Unassembled WGS sequence"/>
</dbReference>
<proteinExistence type="predicted"/>
<evidence type="ECO:0000313" key="2">
    <source>
        <dbReference type="Proteomes" id="UP000254939"/>
    </source>
</evidence>
<protein>
    <submittedName>
        <fullName evidence="1">Uncharacterized protein</fullName>
    </submittedName>
</protein>
<sequence>MTVLSNAISFTDVDVVFEALSEWCRLHKKDPISIEGRRAASTFFDLFQDGYDTKDSLLSAIDRSDPADQVEQLFPMD</sequence>
<organism evidence="1 2">
    <name type="scientific">Rhizobium grahamii</name>
    <dbReference type="NCBI Taxonomy" id="1120045"/>
    <lineage>
        <taxon>Bacteria</taxon>
        <taxon>Pseudomonadati</taxon>
        <taxon>Pseudomonadota</taxon>
        <taxon>Alphaproteobacteria</taxon>
        <taxon>Hyphomicrobiales</taxon>
        <taxon>Rhizobiaceae</taxon>
        <taxon>Rhizobium/Agrobacterium group</taxon>
        <taxon>Rhizobium</taxon>
    </lineage>
</organism>
<dbReference type="EMBL" id="NAAC01000006">
    <property type="protein sequence ID" value="RDJ14353.1"/>
    <property type="molecule type" value="Genomic_DNA"/>
</dbReference>
<reference evidence="1 2" key="1">
    <citation type="submission" date="2017-03" db="EMBL/GenBank/DDBJ databases">
        <title>Genome analysis of Rhizobial strains effectives or ineffectives for nitrogen fixation isolated from bean seeds.</title>
        <authorList>
            <person name="Peralta H."/>
            <person name="Aguilar-Vera A."/>
            <person name="Mora Y."/>
            <person name="Vargas-Lagunas C."/>
            <person name="Girard L."/>
            <person name="Mora J."/>
        </authorList>
    </citation>
    <scope>NUCLEOTIDE SEQUENCE [LARGE SCALE GENOMIC DNA]</scope>
    <source>
        <strain evidence="1 2">CCGM3</strain>
    </source>
</reference>
<dbReference type="AlphaFoldDB" id="A0A370KTM5"/>
<dbReference type="RefSeq" id="WP_114712016.1">
    <property type="nucleotide sequence ID" value="NZ_KZ857258.1"/>
</dbReference>